<evidence type="ECO:0000313" key="2">
    <source>
        <dbReference type="Proteomes" id="UP000887566"/>
    </source>
</evidence>
<name>A0A914WRK5_9BILA</name>
<accession>A0A914WRK5</accession>
<evidence type="ECO:0000313" key="3">
    <source>
        <dbReference type="WBParaSite" id="PSAMB.scaffold5135size12551.g26146.t1"/>
    </source>
</evidence>
<feature type="compositionally biased region" description="Polar residues" evidence="1">
    <location>
        <begin position="31"/>
        <end position="40"/>
    </location>
</feature>
<sequence length="199" mass="21288">MDASLSEPTVNAKQIDANLVVDDLPDEEETTTAIDPTQLSLFGDSSSDTATSSSRSSQQPCPTTVHTYLPPCTHRQPSCPTQTLLPPLYDSKTLTMFEPSDESLDTSSSDDSTSANGLTAITIALEDCIRCGSPTVDRCACCSRHLHENCAPVSGDPIFFCEQCGEELVEDALAMAEPRMGGARDAVIAVFEPFFISSE</sequence>
<proteinExistence type="predicted"/>
<keyword evidence="2" id="KW-1185">Reference proteome</keyword>
<protein>
    <submittedName>
        <fullName evidence="3">Zinc finger PHD-type domain-containing protein</fullName>
    </submittedName>
</protein>
<organism evidence="2 3">
    <name type="scientific">Plectus sambesii</name>
    <dbReference type="NCBI Taxonomy" id="2011161"/>
    <lineage>
        <taxon>Eukaryota</taxon>
        <taxon>Metazoa</taxon>
        <taxon>Ecdysozoa</taxon>
        <taxon>Nematoda</taxon>
        <taxon>Chromadorea</taxon>
        <taxon>Plectida</taxon>
        <taxon>Plectina</taxon>
        <taxon>Plectoidea</taxon>
        <taxon>Plectidae</taxon>
        <taxon>Plectus</taxon>
    </lineage>
</organism>
<feature type="compositionally biased region" description="Polar residues" evidence="1">
    <location>
        <begin position="1"/>
        <end position="12"/>
    </location>
</feature>
<feature type="region of interest" description="Disordered" evidence="1">
    <location>
        <begin position="1"/>
        <end position="62"/>
    </location>
</feature>
<reference evidence="3" key="1">
    <citation type="submission" date="2022-11" db="UniProtKB">
        <authorList>
            <consortium name="WormBaseParasite"/>
        </authorList>
    </citation>
    <scope>IDENTIFICATION</scope>
</reference>
<dbReference type="Proteomes" id="UP000887566">
    <property type="component" value="Unplaced"/>
</dbReference>
<dbReference type="WBParaSite" id="PSAMB.scaffold5135size12551.g26146.t1">
    <property type="protein sequence ID" value="PSAMB.scaffold5135size12551.g26146.t1"/>
    <property type="gene ID" value="PSAMB.scaffold5135size12551.g26146"/>
</dbReference>
<feature type="compositionally biased region" description="Low complexity" evidence="1">
    <location>
        <begin position="44"/>
        <end position="57"/>
    </location>
</feature>
<dbReference type="AlphaFoldDB" id="A0A914WRK5"/>
<evidence type="ECO:0000256" key="1">
    <source>
        <dbReference type="SAM" id="MobiDB-lite"/>
    </source>
</evidence>